<evidence type="ECO:0000313" key="2">
    <source>
        <dbReference type="EMBL" id="MTH30865.1"/>
    </source>
</evidence>
<dbReference type="AlphaFoldDB" id="A0A7K1GPN4"/>
<accession>A0A7K1GPN4</accession>
<keyword evidence="3" id="KW-1185">Reference proteome</keyword>
<proteinExistence type="predicted"/>
<dbReference type="Proteomes" id="UP000488936">
    <property type="component" value="Unassembled WGS sequence"/>
</dbReference>
<dbReference type="RefSeq" id="WP_155036837.1">
    <property type="nucleotide sequence ID" value="NZ_JBHTIG010000048.1"/>
</dbReference>
<gene>
    <name evidence="2" type="ORF">GJV77_13340</name>
</gene>
<evidence type="ECO:0000313" key="3">
    <source>
        <dbReference type="Proteomes" id="UP000488936"/>
    </source>
</evidence>
<dbReference type="Pfam" id="PF07566">
    <property type="entry name" value="DUF1543"/>
    <property type="match status" value="1"/>
</dbReference>
<dbReference type="OrthoDB" id="850243at2"/>
<organism evidence="2 3">
    <name type="scientific">Myroides pelagicus</name>
    <dbReference type="NCBI Taxonomy" id="270914"/>
    <lineage>
        <taxon>Bacteria</taxon>
        <taxon>Pseudomonadati</taxon>
        <taxon>Bacteroidota</taxon>
        <taxon>Flavobacteriia</taxon>
        <taxon>Flavobacteriales</taxon>
        <taxon>Flavobacteriaceae</taxon>
        <taxon>Myroides</taxon>
    </lineage>
</organism>
<protein>
    <submittedName>
        <fullName evidence="2">DUF1543 domain-containing protein</fullName>
    </submittedName>
</protein>
<sequence>MSKKLFMTMLGATPPGRHIEQHDIYFGIATDMKELATRLNDFWPEAGKKLHVDAWREVNTVEDYHIEVVDATEAETNDLRLFFLNLGGYKPGVFDEFHHLCLVVANSSAEAIKKVKTYSFYQDYNLPPKGLTHIDNKYGIDVDEIYAIEEILDPKQKQDYSIRITPAKEDAKEDEITLGYMKLSSFEK</sequence>
<comment type="caution">
    <text evidence="2">The sequence shown here is derived from an EMBL/GenBank/DDBJ whole genome shotgun (WGS) entry which is preliminary data.</text>
</comment>
<dbReference type="InterPro" id="IPR011440">
    <property type="entry name" value="DUF1543"/>
</dbReference>
<name>A0A7K1GPN4_9FLAO</name>
<feature type="domain" description="DUF1543" evidence="1">
    <location>
        <begin position="17"/>
        <end position="68"/>
    </location>
</feature>
<evidence type="ECO:0000259" key="1">
    <source>
        <dbReference type="Pfam" id="PF07566"/>
    </source>
</evidence>
<reference evidence="2 3" key="1">
    <citation type="journal article" date="2006" name="Int. J. Syst. Evol. Microbiol.">
        <title>Myroides pelagicus sp. nov., isolated from seawater in Thailand.</title>
        <authorList>
            <person name="Yoon J."/>
            <person name="Maneerat S."/>
            <person name="Kawai F."/>
            <person name="Yokota A."/>
        </authorList>
    </citation>
    <scope>NUCLEOTIDE SEQUENCE [LARGE SCALE GENOMIC DNA]</scope>
    <source>
        <strain evidence="2 3">SM1T</strain>
    </source>
</reference>
<dbReference type="Gene3D" id="3.10.20.10">
    <property type="match status" value="2"/>
</dbReference>
<dbReference type="EMBL" id="WMJY01000045">
    <property type="protein sequence ID" value="MTH30865.1"/>
    <property type="molecule type" value="Genomic_DNA"/>
</dbReference>